<accession>A0ABP9MNZ7</accession>
<dbReference type="RefSeq" id="WP_077925008.1">
    <property type="nucleotide sequence ID" value="NZ_BAABKE010000003.1"/>
</dbReference>
<evidence type="ECO:0000256" key="1">
    <source>
        <dbReference type="SAM" id="Phobius"/>
    </source>
</evidence>
<keyword evidence="1" id="KW-0472">Membrane</keyword>
<evidence type="ECO:0000313" key="3">
    <source>
        <dbReference type="Proteomes" id="UP001500631"/>
    </source>
</evidence>
<feature type="transmembrane region" description="Helical" evidence="1">
    <location>
        <begin position="26"/>
        <end position="48"/>
    </location>
</feature>
<protein>
    <recommendedName>
        <fullName evidence="4">Poly-beta-1,6-N-acetyl-D-glucosamine biosynthesis protein PgaD</fullName>
    </recommendedName>
</protein>
<organism evidence="2 3">
    <name type="scientific">Wohlfahrtiimonas larvae</name>
    <dbReference type="NCBI Taxonomy" id="1157986"/>
    <lineage>
        <taxon>Bacteria</taxon>
        <taxon>Pseudomonadati</taxon>
        <taxon>Pseudomonadota</taxon>
        <taxon>Gammaproteobacteria</taxon>
        <taxon>Cardiobacteriales</taxon>
        <taxon>Ignatzschineriaceae</taxon>
        <taxon>Wohlfahrtiimonas</taxon>
    </lineage>
</organism>
<evidence type="ECO:0000313" key="2">
    <source>
        <dbReference type="EMBL" id="GAA5098879.1"/>
    </source>
</evidence>
<dbReference type="EMBL" id="BAABKE010000003">
    <property type="protein sequence ID" value="GAA5098879.1"/>
    <property type="molecule type" value="Genomic_DNA"/>
</dbReference>
<keyword evidence="3" id="KW-1185">Reference proteome</keyword>
<evidence type="ECO:0008006" key="4">
    <source>
        <dbReference type="Google" id="ProtNLM"/>
    </source>
</evidence>
<feature type="transmembrane region" description="Helical" evidence="1">
    <location>
        <begin position="68"/>
        <end position="87"/>
    </location>
</feature>
<keyword evidence="1" id="KW-1133">Transmembrane helix</keyword>
<sequence length="169" mass="19607">MFSQPNLSQSQQPDAHYDYDGLSGAWLWLPWWVHISIAIVAWPLSWWVLPILPFQNAVISEFLFNFKVQIASAISILTVITAFLSYFKAYQIRQRQQAQKKITKSKRTVVAKPATKKVSKPIKKTREKPITKTQQKVSKVKNDKIVKKPVVKKKRAVQNKNEQQTQLDF</sequence>
<reference evidence="3" key="1">
    <citation type="journal article" date="2019" name="Int. J. Syst. Evol. Microbiol.">
        <title>The Global Catalogue of Microorganisms (GCM) 10K type strain sequencing project: providing services to taxonomists for standard genome sequencing and annotation.</title>
        <authorList>
            <consortium name="The Broad Institute Genomics Platform"/>
            <consortium name="The Broad Institute Genome Sequencing Center for Infectious Disease"/>
            <person name="Wu L."/>
            <person name="Ma J."/>
        </authorList>
    </citation>
    <scope>NUCLEOTIDE SEQUENCE [LARGE SCALE GENOMIC DNA]</scope>
    <source>
        <strain evidence="3">JCM 18424</strain>
    </source>
</reference>
<dbReference type="Proteomes" id="UP001500631">
    <property type="component" value="Unassembled WGS sequence"/>
</dbReference>
<keyword evidence="1" id="KW-0812">Transmembrane</keyword>
<name>A0ABP9MNZ7_9GAMM</name>
<proteinExistence type="predicted"/>
<gene>
    <name evidence="2" type="ORF">GCM10023338_11790</name>
</gene>
<comment type="caution">
    <text evidence="2">The sequence shown here is derived from an EMBL/GenBank/DDBJ whole genome shotgun (WGS) entry which is preliminary data.</text>
</comment>